<dbReference type="AlphaFoldDB" id="A0AAX4H915"/>
<dbReference type="GO" id="GO:0005886">
    <property type="term" value="C:plasma membrane"/>
    <property type="evidence" value="ECO:0007669"/>
    <property type="project" value="InterPro"/>
</dbReference>
<proteinExistence type="predicted"/>
<dbReference type="GO" id="GO:0005938">
    <property type="term" value="C:cell cortex"/>
    <property type="evidence" value="ECO:0007669"/>
    <property type="project" value="TreeGrafter"/>
</dbReference>
<evidence type="ECO:0000313" key="2">
    <source>
        <dbReference type="EMBL" id="WPK25061.1"/>
    </source>
</evidence>
<feature type="transmembrane region" description="Helical" evidence="1">
    <location>
        <begin position="135"/>
        <end position="157"/>
    </location>
</feature>
<dbReference type="GO" id="GO:0032185">
    <property type="term" value="P:septin cytoskeleton organization"/>
    <property type="evidence" value="ECO:0007669"/>
    <property type="project" value="TreeGrafter"/>
</dbReference>
<dbReference type="InterPro" id="IPR009571">
    <property type="entry name" value="SUR7/Rim9-like_fungi"/>
</dbReference>
<dbReference type="RefSeq" id="XP_062877444.1">
    <property type="nucleotide sequence ID" value="XM_063021374.1"/>
</dbReference>
<reference evidence="2 3" key="1">
    <citation type="submission" date="2023-10" db="EMBL/GenBank/DDBJ databases">
        <title>Draft Genome Sequence of Candida saopaulonensis from a very Premature Infant with Sepsis.</title>
        <authorList>
            <person name="Ning Y."/>
            <person name="Dai R."/>
            <person name="Xiao M."/>
            <person name="Xu Y."/>
            <person name="Yan Q."/>
            <person name="Zhang L."/>
        </authorList>
    </citation>
    <scope>NUCLEOTIDE SEQUENCE [LARGE SCALE GENOMIC DNA]</scope>
    <source>
        <strain evidence="2 3">19XY460</strain>
    </source>
</reference>
<dbReference type="GeneID" id="88173427"/>
<evidence type="ECO:0000256" key="1">
    <source>
        <dbReference type="SAM" id="Phobius"/>
    </source>
</evidence>
<sequence>MSKRLISVLPLICLAGTIVASFFVNLSGIKGNTLASRFYFATATLDKEYFWTMYNLCTKNALGKFVCTAVRPAFPYSPATNFDPMMVPKPFSTNVNFYYYMLRVSYGFLLVALAFEVASLIPMLEIAYRGLVNGLYAYMVTGLGLLLAIVGAVLSTVVHVKGVNTFKSANVAARVGVPMFICMWVGVFGTMIAFVSVFLFRCKRSDDEPMHFEEEKAAESIISE</sequence>
<dbReference type="Proteomes" id="UP001338582">
    <property type="component" value="Chromosome 3"/>
</dbReference>
<dbReference type="GO" id="GO:0006897">
    <property type="term" value="P:endocytosis"/>
    <property type="evidence" value="ECO:0007669"/>
    <property type="project" value="TreeGrafter"/>
</dbReference>
<keyword evidence="1" id="KW-1133">Transmembrane helix</keyword>
<dbReference type="GO" id="GO:0031505">
    <property type="term" value="P:fungal-type cell wall organization"/>
    <property type="evidence" value="ECO:0007669"/>
    <property type="project" value="TreeGrafter"/>
</dbReference>
<feature type="transmembrane region" description="Helical" evidence="1">
    <location>
        <begin position="177"/>
        <end position="200"/>
    </location>
</feature>
<accession>A0AAX4H915</accession>
<keyword evidence="1" id="KW-0812">Transmembrane</keyword>
<name>A0AAX4H915_9ASCO</name>
<keyword evidence="3" id="KW-1185">Reference proteome</keyword>
<dbReference type="KEGG" id="asau:88173427"/>
<gene>
    <name evidence="2" type="ORF">PUMCH_002362</name>
</gene>
<dbReference type="PANTHER" id="PTHR36414:SF1">
    <property type="entry name" value="PROTEIN SUR7"/>
    <property type="match status" value="1"/>
</dbReference>
<dbReference type="PANTHER" id="PTHR36414">
    <property type="entry name" value="PROTEIN SUR7"/>
    <property type="match status" value="1"/>
</dbReference>
<feature type="transmembrane region" description="Helical" evidence="1">
    <location>
        <begin position="97"/>
        <end position="123"/>
    </location>
</feature>
<dbReference type="GO" id="GO:0045121">
    <property type="term" value="C:membrane raft"/>
    <property type="evidence" value="ECO:0007669"/>
    <property type="project" value="TreeGrafter"/>
</dbReference>
<protein>
    <submittedName>
        <fullName evidence="2">Uncharacterized protein</fullName>
    </submittedName>
</protein>
<organism evidence="2 3">
    <name type="scientific">Australozyma saopauloensis</name>
    <dbReference type="NCBI Taxonomy" id="291208"/>
    <lineage>
        <taxon>Eukaryota</taxon>
        <taxon>Fungi</taxon>
        <taxon>Dikarya</taxon>
        <taxon>Ascomycota</taxon>
        <taxon>Saccharomycotina</taxon>
        <taxon>Pichiomycetes</taxon>
        <taxon>Metschnikowiaceae</taxon>
        <taxon>Australozyma</taxon>
    </lineage>
</organism>
<evidence type="ECO:0000313" key="3">
    <source>
        <dbReference type="Proteomes" id="UP001338582"/>
    </source>
</evidence>
<dbReference type="EMBL" id="CP138896">
    <property type="protein sequence ID" value="WPK25061.1"/>
    <property type="molecule type" value="Genomic_DNA"/>
</dbReference>
<keyword evidence="1" id="KW-0472">Membrane</keyword>
<dbReference type="GO" id="GO:0030866">
    <property type="term" value="P:cortical actin cytoskeleton organization"/>
    <property type="evidence" value="ECO:0007669"/>
    <property type="project" value="TreeGrafter"/>
</dbReference>
<dbReference type="Pfam" id="PF06687">
    <property type="entry name" value="SUR7"/>
    <property type="match status" value="1"/>
</dbReference>